<keyword evidence="2" id="KW-1185">Reference proteome</keyword>
<comment type="caution">
    <text evidence="1">The sequence shown here is derived from an EMBL/GenBank/DDBJ whole genome shotgun (WGS) entry which is preliminary data.</text>
</comment>
<sequence length="115" mass="13709">MEKIHFVYADEGTFNQYLRALPDKDAAKLLKIIKWVQNKGMALAIQMKWVKKLDDNLYELRAQQGNDIQRVIYFHLEGSEYVITHGFTKKTEKTPIREINRGKRLRGIFIRRDER</sequence>
<proteinExistence type="predicted"/>
<evidence type="ECO:0000313" key="2">
    <source>
        <dbReference type="Proteomes" id="UP001597195"/>
    </source>
</evidence>
<gene>
    <name evidence="1" type="ORF">ACFQ5T_03355</name>
</gene>
<accession>A0ABW4H1V6</accession>
<organism evidence="1 2">
    <name type="scientific">Levilactobacillus fuyuanensis</name>
    <dbReference type="NCBI Taxonomy" id="2486022"/>
    <lineage>
        <taxon>Bacteria</taxon>
        <taxon>Bacillati</taxon>
        <taxon>Bacillota</taxon>
        <taxon>Bacilli</taxon>
        <taxon>Lactobacillales</taxon>
        <taxon>Lactobacillaceae</taxon>
        <taxon>Levilactobacillus</taxon>
    </lineage>
</organism>
<name>A0ABW4H1V6_9LACO</name>
<dbReference type="Proteomes" id="UP001597195">
    <property type="component" value="Unassembled WGS sequence"/>
</dbReference>
<dbReference type="InterPro" id="IPR009241">
    <property type="entry name" value="HigB-like"/>
</dbReference>
<protein>
    <submittedName>
        <fullName evidence="1">Type II toxin-antitoxin system RelE/ParE family toxin</fullName>
    </submittedName>
</protein>
<dbReference type="Pfam" id="PF05973">
    <property type="entry name" value="Gp49"/>
    <property type="match status" value="1"/>
</dbReference>
<reference evidence="2" key="1">
    <citation type="journal article" date="2019" name="Int. J. Syst. Evol. Microbiol.">
        <title>The Global Catalogue of Microorganisms (GCM) 10K type strain sequencing project: providing services to taxonomists for standard genome sequencing and annotation.</title>
        <authorList>
            <consortium name="The Broad Institute Genomics Platform"/>
            <consortium name="The Broad Institute Genome Sequencing Center for Infectious Disease"/>
            <person name="Wu L."/>
            <person name="Ma J."/>
        </authorList>
    </citation>
    <scope>NUCLEOTIDE SEQUENCE [LARGE SCALE GENOMIC DNA]</scope>
    <source>
        <strain evidence="2">CCM 8906</strain>
    </source>
</reference>
<dbReference type="RefSeq" id="WP_125700337.1">
    <property type="nucleotide sequence ID" value="NZ_JBHTOM010000003.1"/>
</dbReference>
<evidence type="ECO:0000313" key="1">
    <source>
        <dbReference type="EMBL" id="MFD1548718.1"/>
    </source>
</evidence>
<dbReference type="EMBL" id="JBHTOM010000003">
    <property type="protein sequence ID" value="MFD1548718.1"/>
    <property type="molecule type" value="Genomic_DNA"/>
</dbReference>